<evidence type="ECO:0000313" key="2">
    <source>
        <dbReference type="Proteomes" id="UP000198648"/>
    </source>
</evidence>
<dbReference type="EMBL" id="FOEI01000005">
    <property type="protein sequence ID" value="SEQ04429.1"/>
    <property type="molecule type" value="Genomic_DNA"/>
</dbReference>
<dbReference type="Proteomes" id="UP000198648">
    <property type="component" value="Unassembled WGS sequence"/>
</dbReference>
<dbReference type="AlphaFoldDB" id="A0A1H9CTE7"/>
<accession>A0A1H9CTE7</accession>
<gene>
    <name evidence="1" type="ORF">SAMN05444005_10571</name>
</gene>
<reference evidence="1 2" key="1">
    <citation type="submission" date="2016-10" db="EMBL/GenBank/DDBJ databases">
        <authorList>
            <person name="de Groot N.N."/>
        </authorList>
    </citation>
    <scope>NUCLEOTIDE SEQUENCE [LARGE SCALE GENOMIC DNA]</scope>
    <source>
        <strain evidence="1 2">DSM 27078</strain>
    </source>
</reference>
<protein>
    <submittedName>
        <fullName evidence="1">Uncharacterized protein</fullName>
    </submittedName>
</protein>
<evidence type="ECO:0000313" key="1">
    <source>
        <dbReference type="EMBL" id="SEQ04429.1"/>
    </source>
</evidence>
<organism evidence="1 2">
    <name type="scientific">Flavobacterium urocaniciphilum</name>
    <dbReference type="NCBI Taxonomy" id="1299341"/>
    <lineage>
        <taxon>Bacteria</taxon>
        <taxon>Pseudomonadati</taxon>
        <taxon>Bacteroidota</taxon>
        <taxon>Flavobacteriia</taxon>
        <taxon>Flavobacteriales</taxon>
        <taxon>Flavobacteriaceae</taxon>
        <taxon>Flavobacterium</taxon>
    </lineage>
</organism>
<dbReference type="OrthoDB" id="645138at2"/>
<name>A0A1H9CTE7_9FLAO</name>
<dbReference type="STRING" id="1299341.SAMN05444005_10571"/>
<sequence>MAKLKSLIKLEGTMEDLTFYKGSEGYLVRTKGGVSKNRIMNDPAFARTRENGNEFGSIASSGKLLRNALGPMIFKAKDSKMTSRLVKVMGQIKNLDSVSARGLRNVAEGLTNPTATTLLEGFDFNARATLGSVLNSIITVDTGTGAVSIAGYNPLEQMRSPDGATHFSLQVGFLQVDFATGAYELTQSTETVYPLTNGIISPVLTPTSTPTIGGTNMHFILIEFFQEVNGTQYMLNNGAFNVLNLLKIS</sequence>
<keyword evidence="2" id="KW-1185">Reference proteome</keyword>
<proteinExistence type="predicted"/>